<evidence type="ECO:0000313" key="1">
    <source>
        <dbReference type="EMBL" id="HGN36227.1"/>
    </source>
</evidence>
<dbReference type="EMBL" id="DTAI01000051">
    <property type="protein sequence ID" value="HGN36227.1"/>
    <property type="molecule type" value="Genomic_DNA"/>
</dbReference>
<reference evidence="2" key="1">
    <citation type="journal article" date="2020" name="mSystems">
        <title>Genome- and Community-Level Interaction Insights into Carbon Utilization and Element Cycling Functions of Hydrothermarchaeota in Hydrothermal Sediment.</title>
        <authorList>
            <person name="Zhou Z."/>
            <person name="Liu Y."/>
            <person name="Xu W."/>
            <person name="Pan J."/>
            <person name="Luo Z.H."/>
            <person name="Li M."/>
        </authorList>
    </citation>
    <scope>NUCLEOTIDE SEQUENCE [LARGE SCALE GENOMIC DNA]</scope>
    <source>
        <strain evidence="1">SpSt-618</strain>
        <strain evidence="2">SpSt-657</strain>
    </source>
</reference>
<protein>
    <submittedName>
        <fullName evidence="2">Uncharacterized protein</fullName>
    </submittedName>
</protein>
<proteinExistence type="predicted"/>
<sequence length="77" mass="7794">MSGRELVVKVDIGSDGSIEIEIILGIEGKVITKTIASTAAQTGMITTIVSPSIQTTSALPSATPSISTTFASSTITP</sequence>
<gene>
    <name evidence="1" type="ORF">ENT87_01560</name>
    <name evidence="2" type="ORF">ENU30_04140</name>
</gene>
<organism evidence="2">
    <name type="scientific">Ignisphaera aggregans</name>
    <dbReference type="NCBI Taxonomy" id="334771"/>
    <lineage>
        <taxon>Archaea</taxon>
        <taxon>Thermoproteota</taxon>
        <taxon>Thermoprotei</taxon>
        <taxon>Desulfurococcales</taxon>
        <taxon>Desulfurococcaceae</taxon>
        <taxon>Ignisphaera</taxon>
    </lineage>
</organism>
<dbReference type="AlphaFoldDB" id="A0A7J3JQW7"/>
<accession>A0A7J3JQW7</accession>
<dbReference type="EMBL" id="DTBZ01000079">
    <property type="protein sequence ID" value="HGQ18147.1"/>
    <property type="molecule type" value="Genomic_DNA"/>
</dbReference>
<name>A0A7J3JQW7_9CREN</name>
<comment type="caution">
    <text evidence="2">The sequence shown here is derived from an EMBL/GenBank/DDBJ whole genome shotgun (WGS) entry which is preliminary data.</text>
</comment>
<evidence type="ECO:0000313" key="2">
    <source>
        <dbReference type="EMBL" id="HGQ18147.1"/>
    </source>
</evidence>